<proteinExistence type="predicted"/>
<dbReference type="RefSeq" id="WP_013292926.1">
    <property type="nucleotide sequence ID" value="NC_014394.1"/>
</dbReference>
<evidence type="ECO:0000313" key="1">
    <source>
        <dbReference type="EMBL" id="ADL54986.1"/>
    </source>
</evidence>
<dbReference type="KEGG" id="gca:Galf_0954"/>
<reference evidence="1 2" key="1">
    <citation type="submission" date="2010-08" db="EMBL/GenBank/DDBJ databases">
        <title>Complete sequence of Gallionella capsiferriformans ES-2.</title>
        <authorList>
            <consortium name="US DOE Joint Genome Institute"/>
            <person name="Lucas S."/>
            <person name="Copeland A."/>
            <person name="Lapidus A."/>
            <person name="Cheng J.-F."/>
            <person name="Bruce D."/>
            <person name="Goodwin L."/>
            <person name="Pitluck S."/>
            <person name="Chertkov O."/>
            <person name="Davenport K.W."/>
            <person name="Detter J.C."/>
            <person name="Han C."/>
            <person name="Tapia R."/>
            <person name="Land M."/>
            <person name="Hauser L."/>
            <person name="Chang Y.-J."/>
            <person name="Jeffries C."/>
            <person name="Kyrpides N."/>
            <person name="Ivanova N."/>
            <person name="Mikhailova N."/>
            <person name="Shelobolina E.S."/>
            <person name="Picardal F."/>
            <person name="Roden E."/>
            <person name="Emerson D."/>
            <person name="Woyke T."/>
        </authorList>
    </citation>
    <scope>NUCLEOTIDE SEQUENCE [LARGE SCALE GENOMIC DNA]</scope>
    <source>
        <strain evidence="1 2">ES-2</strain>
    </source>
</reference>
<evidence type="ECO:0000313" key="2">
    <source>
        <dbReference type="Proteomes" id="UP000001235"/>
    </source>
</evidence>
<dbReference type="AlphaFoldDB" id="D9SEL0"/>
<protein>
    <submittedName>
        <fullName evidence="1">Uncharacterized protein</fullName>
    </submittedName>
</protein>
<keyword evidence="2" id="KW-1185">Reference proteome</keyword>
<name>D9SEL0_GALCS</name>
<dbReference type="HOGENOM" id="CLU_1276126_0_0_4"/>
<dbReference type="EMBL" id="CP002159">
    <property type="protein sequence ID" value="ADL54986.1"/>
    <property type="molecule type" value="Genomic_DNA"/>
</dbReference>
<organism evidence="1 2">
    <name type="scientific">Gallionella capsiferriformans (strain ES-2)</name>
    <name type="common">Gallionella ferruginea capsiferriformans (strain ES-2)</name>
    <dbReference type="NCBI Taxonomy" id="395494"/>
    <lineage>
        <taxon>Bacteria</taxon>
        <taxon>Pseudomonadati</taxon>
        <taxon>Pseudomonadota</taxon>
        <taxon>Betaproteobacteria</taxon>
        <taxon>Nitrosomonadales</taxon>
        <taxon>Gallionellaceae</taxon>
        <taxon>Gallionella</taxon>
    </lineage>
</organism>
<dbReference type="eggNOG" id="ENOG5033DK4">
    <property type="taxonomic scope" value="Bacteria"/>
</dbReference>
<gene>
    <name evidence="1" type="ordered locus">Galf_0954</name>
</gene>
<dbReference type="Proteomes" id="UP000001235">
    <property type="component" value="Chromosome"/>
</dbReference>
<sequence>MKQVFHFYADPGHGWLAVKKHYLHCFGIASQITPYSYQRGDTAYLEEDCDLSIFLAALKEADIEADIRSHHTDRQSRIRGYNSYRCQDTGMCKIEKVSEGLWLVRNEKNERIGEVFGIKGKFQAQTMTGVFVANGRTLCLAAKLLDSAQYHVVAIVHDPRTNEGMKDVPTMGYYNESRDIALIQARRWANDGYWTTVYNTVSGEALYDFPPYGGVQ</sequence>
<accession>D9SEL0</accession>
<dbReference type="OrthoDB" id="8563703at2"/>
<dbReference type="STRING" id="395494.Galf_0954"/>